<sequence length="104" mass="11642">MPLSVAWILYCPDSGMLVFGFLECLVFAFRVVGFFDFWLIVGKVSRVRNCACYSVVPFPQASRLHTIVIVSFGQKGPQFKFGYSPAHDIGKHRIDQVTGCADHP</sequence>
<evidence type="ECO:0000313" key="3">
    <source>
        <dbReference type="Proteomes" id="UP000521943"/>
    </source>
</evidence>
<keyword evidence="1" id="KW-1133">Transmembrane helix</keyword>
<gene>
    <name evidence="2" type="ORF">DFP72DRAFT_522427</name>
</gene>
<evidence type="ECO:0000313" key="2">
    <source>
        <dbReference type="EMBL" id="KAF6763077.1"/>
    </source>
</evidence>
<reference evidence="2 3" key="1">
    <citation type="submission" date="2020-07" db="EMBL/GenBank/DDBJ databases">
        <title>Comparative genomics of pyrophilous fungi reveals a link between fire events and developmental genes.</title>
        <authorList>
            <consortium name="DOE Joint Genome Institute"/>
            <person name="Steindorff A.S."/>
            <person name="Carver A."/>
            <person name="Calhoun S."/>
            <person name="Stillman K."/>
            <person name="Liu H."/>
            <person name="Lipzen A."/>
            <person name="Pangilinan J."/>
            <person name="Labutti K."/>
            <person name="Bruns T.D."/>
            <person name="Grigoriev I.V."/>
        </authorList>
    </citation>
    <scope>NUCLEOTIDE SEQUENCE [LARGE SCALE GENOMIC DNA]</scope>
    <source>
        <strain evidence="2 3">CBS 144469</strain>
    </source>
</reference>
<keyword evidence="3" id="KW-1185">Reference proteome</keyword>
<organism evidence="2 3">
    <name type="scientific">Ephemerocybe angulata</name>
    <dbReference type="NCBI Taxonomy" id="980116"/>
    <lineage>
        <taxon>Eukaryota</taxon>
        <taxon>Fungi</taxon>
        <taxon>Dikarya</taxon>
        <taxon>Basidiomycota</taxon>
        <taxon>Agaricomycotina</taxon>
        <taxon>Agaricomycetes</taxon>
        <taxon>Agaricomycetidae</taxon>
        <taxon>Agaricales</taxon>
        <taxon>Agaricineae</taxon>
        <taxon>Psathyrellaceae</taxon>
        <taxon>Ephemerocybe</taxon>
    </lineage>
</organism>
<dbReference type="AlphaFoldDB" id="A0A8H6IF63"/>
<name>A0A8H6IF63_9AGAR</name>
<feature type="transmembrane region" description="Helical" evidence="1">
    <location>
        <begin position="16"/>
        <end position="39"/>
    </location>
</feature>
<keyword evidence="1" id="KW-0812">Transmembrane</keyword>
<accession>A0A8H6IF63</accession>
<protein>
    <submittedName>
        <fullName evidence="2">Uncharacterized protein</fullName>
    </submittedName>
</protein>
<dbReference type="Proteomes" id="UP000521943">
    <property type="component" value="Unassembled WGS sequence"/>
</dbReference>
<proteinExistence type="predicted"/>
<dbReference type="EMBL" id="JACGCI010000006">
    <property type="protein sequence ID" value="KAF6763077.1"/>
    <property type="molecule type" value="Genomic_DNA"/>
</dbReference>
<keyword evidence="1" id="KW-0472">Membrane</keyword>
<evidence type="ECO:0000256" key="1">
    <source>
        <dbReference type="SAM" id="Phobius"/>
    </source>
</evidence>
<comment type="caution">
    <text evidence="2">The sequence shown here is derived from an EMBL/GenBank/DDBJ whole genome shotgun (WGS) entry which is preliminary data.</text>
</comment>